<evidence type="ECO:0000313" key="2">
    <source>
        <dbReference type="Proteomes" id="UP001152795"/>
    </source>
</evidence>
<evidence type="ECO:0000313" key="1">
    <source>
        <dbReference type="EMBL" id="CAB4016534.1"/>
    </source>
</evidence>
<comment type="caution">
    <text evidence="1">The sequence shown here is derived from an EMBL/GenBank/DDBJ whole genome shotgun (WGS) entry which is preliminary data.</text>
</comment>
<reference evidence="1" key="1">
    <citation type="submission" date="2020-04" db="EMBL/GenBank/DDBJ databases">
        <authorList>
            <person name="Alioto T."/>
            <person name="Alioto T."/>
            <person name="Gomez Garrido J."/>
        </authorList>
    </citation>
    <scope>NUCLEOTIDE SEQUENCE</scope>
    <source>
        <strain evidence="1">A484AB</strain>
    </source>
</reference>
<gene>
    <name evidence="1" type="ORF">PACLA_8A048491</name>
</gene>
<keyword evidence="2" id="KW-1185">Reference proteome</keyword>
<accession>A0A6S7ICM9</accession>
<dbReference type="AlphaFoldDB" id="A0A6S7ICM9"/>
<protein>
    <submittedName>
        <fullName evidence="1">Uncharacterized protein</fullName>
    </submittedName>
</protein>
<proteinExistence type="predicted"/>
<sequence length="246" mass="27645">MPELTTSFFDPLLERKRLETHDYGASTDNNLNIIDESVVECVHSVIRRHTTDGASEKTLSDTMKAIFSCGPCQENFHNTFTPERNYVFSHTRVAKLLVSILSKICSSPGESYSLPRSKGQALDCTMYILRTLFSEKPVKSYILPLGFQCDKKPDVNSRCDNTCVAPEDVEWQICEGCWHSFHKECLKDLAYCPICSNHLNDVILSLSVAANTSFVNGGSGDDNDSECKYQAQIPMMTVMMKWNVTT</sequence>
<organism evidence="1 2">
    <name type="scientific">Paramuricea clavata</name>
    <name type="common">Red gorgonian</name>
    <name type="synonym">Violescent sea-whip</name>
    <dbReference type="NCBI Taxonomy" id="317549"/>
    <lineage>
        <taxon>Eukaryota</taxon>
        <taxon>Metazoa</taxon>
        <taxon>Cnidaria</taxon>
        <taxon>Anthozoa</taxon>
        <taxon>Octocorallia</taxon>
        <taxon>Malacalcyonacea</taxon>
        <taxon>Plexauridae</taxon>
        <taxon>Paramuricea</taxon>
    </lineage>
</organism>
<name>A0A6S7ICM9_PARCT</name>
<dbReference type="EMBL" id="CACRXK020009157">
    <property type="protein sequence ID" value="CAB4016534.1"/>
    <property type="molecule type" value="Genomic_DNA"/>
</dbReference>
<dbReference type="Proteomes" id="UP001152795">
    <property type="component" value="Unassembled WGS sequence"/>
</dbReference>